<evidence type="ECO:0000313" key="1">
    <source>
        <dbReference type="EMBL" id="KAF7391099.1"/>
    </source>
</evidence>
<comment type="caution">
    <text evidence="1">The sequence shown here is derived from an EMBL/GenBank/DDBJ whole genome shotgun (WGS) entry which is preliminary data.</text>
</comment>
<organism evidence="1 2">
    <name type="scientific">Vespula vulgaris</name>
    <name type="common">Yellow jacket</name>
    <name type="synonym">Wasp</name>
    <dbReference type="NCBI Taxonomy" id="7454"/>
    <lineage>
        <taxon>Eukaryota</taxon>
        <taxon>Metazoa</taxon>
        <taxon>Ecdysozoa</taxon>
        <taxon>Arthropoda</taxon>
        <taxon>Hexapoda</taxon>
        <taxon>Insecta</taxon>
        <taxon>Pterygota</taxon>
        <taxon>Neoptera</taxon>
        <taxon>Endopterygota</taxon>
        <taxon>Hymenoptera</taxon>
        <taxon>Apocrita</taxon>
        <taxon>Aculeata</taxon>
        <taxon>Vespoidea</taxon>
        <taxon>Vespidae</taxon>
        <taxon>Vespinae</taxon>
        <taxon>Vespula</taxon>
    </lineage>
</organism>
<sequence length="116" mass="13558">MRNAYSNDKPRNQYSLGEDSVIHMRTMDTYRALTLTCVISLAYQKDETVLYPISFAIHVSYAIHSLATCMRSLRNNETDRYFRNRESEIWSGNGKVLPITAIKENLRKDSFGHRFF</sequence>
<evidence type="ECO:0000313" key="2">
    <source>
        <dbReference type="Proteomes" id="UP000614350"/>
    </source>
</evidence>
<protein>
    <submittedName>
        <fullName evidence="1">Uncharacterized protein</fullName>
    </submittedName>
</protein>
<name>A0A834N119_VESVU</name>
<proteinExistence type="predicted"/>
<dbReference type="EMBL" id="JACSEA010000010">
    <property type="protein sequence ID" value="KAF7391099.1"/>
    <property type="molecule type" value="Genomic_DNA"/>
</dbReference>
<gene>
    <name evidence="1" type="ORF">HZH66_009579</name>
</gene>
<dbReference type="Proteomes" id="UP000614350">
    <property type="component" value="Unassembled WGS sequence"/>
</dbReference>
<keyword evidence="2" id="KW-1185">Reference proteome</keyword>
<dbReference type="AlphaFoldDB" id="A0A834N119"/>
<accession>A0A834N119</accession>
<reference evidence="1" key="1">
    <citation type="journal article" date="2020" name="G3 (Bethesda)">
        <title>High-Quality Assemblies for Three Invasive Social Wasps from the &lt;i&gt;Vespula&lt;/i&gt; Genus.</title>
        <authorList>
            <person name="Harrop T.W.R."/>
            <person name="Guhlin J."/>
            <person name="McLaughlin G.M."/>
            <person name="Permina E."/>
            <person name="Stockwell P."/>
            <person name="Gilligan J."/>
            <person name="Le Lec M.F."/>
            <person name="Gruber M.A.M."/>
            <person name="Quinn O."/>
            <person name="Lovegrove M."/>
            <person name="Duncan E.J."/>
            <person name="Remnant E.J."/>
            <person name="Van Eeckhoven J."/>
            <person name="Graham B."/>
            <person name="Knapp R.A."/>
            <person name="Langford K.W."/>
            <person name="Kronenberg Z."/>
            <person name="Press M.O."/>
            <person name="Eacker S.M."/>
            <person name="Wilson-Rankin E.E."/>
            <person name="Purcell J."/>
            <person name="Lester P.J."/>
            <person name="Dearden P.K."/>
        </authorList>
    </citation>
    <scope>NUCLEOTIDE SEQUENCE</scope>
    <source>
        <strain evidence="1">Marl-1</strain>
    </source>
</reference>